<dbReference type="Proteomes" id="UP000054776">
    <property type="component" value="Unassembled WGS sequence"/>
</dbReference>
<dbReference type="InParanoid" id="A0A0V1BN69"/>
<name>A0A0V1BN69_TRISP</name>
<accession>A0A0V1BN69</accession>
<protein>
    <submittedName>
        <fullName evidence="1">Uncharacterized protein</fullName>
    </submittedName>
</protein>
<dbReference type="EMBL" id="JYDH01000024">
    <property type="protein sequence ID" value="KRY38596.1"/>
    <property type="molecule type" value="Genomic_DNA"/>
</dbReference>
<comment type="caution">
    <text evidence="1">The sequence shown here is derived from an EMBL/GenBank/DDBJ whole genome shotgun (WGS) entry which is preliminary data.</text>
</comment>
<evidence type="ECO:0000313" key="1">
    <source>
        <dbReference type="EMBL" id="KRY38596.1"/>
    </source>
</evidence>
<proteinExistence type="predicted"/>
<gene>
    <name evidence="1" type="ORF">T01_4891</name>
</gene>
<evidence type="ECO:0000313" key="2">
    <source>
        <dbReference type="Proteomes" id="UP000054776"/>
    </source>
</evidence>
<dbReference type="AlphaFoldDB" id="A0A0V1BN69"/>
<organism evidence="1 2">
    <name type="scientific">Trichinella spiralis</name>
    <name type="common">Trichina worm</name>
    <dbReference type="NCBI Taxonomy" id="6334"/>
    <lineage>
        <taxon>Eukaryota</taxon>
        <taxon>Metazoa</taxon>
        <taxon>Ecdysozoa</taxon>
        <taxon>Nematoda</taxon>
        <taxon>Enoplea</taxon>
        <taxon>Dorylaimia</taxon>
        <taxon>Trichinellida</taxon>
        <taxon>Trichinellidae</taxon>
        <taxon>Trichinella</taxon>
    </lineage>
</organism>
<reference evidence="1 2" key="1">
    <citation type="submission" date="2015-01" db="EMBL/GenBank/DDBJ databases">
        <title>Evolution of Trichinella species and genotypes.</title>
        <authorList>
            <person name="Korhonen P.K."/>
            <person name="Edoardo P."/>
            <person name="Giuseppe L.R."/>
            <person name="Gasser R.B."/>
        </authorList>
    </citation>
    <scope>NUCLEOTIDE SEQUENCE [LARGE SCALE GENOMIC DNA]</scope>
    <source>
        <strain evidence="1">ISS3</strain>
    </source>
</reference>
<sequence>MTVTRFLRSMTPEDIDIVRKKQSYSRNHSHRKLHQLLATLLPKSITAMNTFAIMQRLVAGLILPIDPSS</sequence>
<keyword evidence="2" id="KW-1185">Reference proteome</keyword>